<name>A0A3B0BG69_9ACTN</name>
<protein>
    <submittedName>
        <fullName evidence="3">Uncharacterized protein</fullName>
    </submittedName>
</protein>
<gene>
    <name evidence="3" type="ORF">D7231_17195</name>
</gene>
<dbReference type="Proteomes" id="UP000270343">
    <property type="component" value="Unassembled WGS sequence"/>
</dbReference>
<evidence type="ECO:0000313" key="4">
    <source>
        <dbReference type="Proteomes" id="UP000270343"/>
    </source>
</evidence>
<evidence type="ECO:0000256" key="2">
    <source>
        <dbReference type="SAM" id="Phobius"/>
    </source>
</evidence>
<evidence type="ECO:0000256" key="1">
    <source>
        <dbReference type="SAM" id="MobiDB-lite"/>
    </source>
</evidence>
<feature type="region of interest" description="Disordered" evidence="1">
    <location>
        <begin position="44"/>
        <end position="71"/>
    </location>
</feature>
<organism evidence="3 4">
    <name type="scientific">Streptomyces klenkii</name>
    <dbReference type="NCBI Taxonomy" id="1420899"/>
    <lineage>
        <taxon>Bacteria</taxon>
        <taxon>Bacillati</taxon>
        <taxon>Actinomycetota</taxon>
        <taxon>Actinomycetes</taxon>
        <taxon>Kitasatosporales</taxon>
        <taxon>Streptomycetaceae</taxon>
        <taxon>Streptomyces</taxon>
    </lineage>
</organism>
<comment type="caution">
    <text evidence="3">The sequence shown here is derived from an EMBL/GenBank/DDBJ whole genome shotgun (WGS) entry which is preliminary data.</text>
</comment>
<proteinExistence type="predicted"/>
<reference evidence="3 4" key="1">
    <citation type="journal article" date="2015" name="Antonie Van Leeuwenhoek">
        <title>Streptomyces klenkii sp. nov., isolated from deep marine sediment.</title>
        <authorList>
            <person name="Veyisoglu A."/>
            <person name="Sahin N."/>
        </authorList>
    </citation>
    <scope>NUCLEOTIDE SEQUENCE [LARGE SCALE GENOMIC DNA]</scope>
    <source>
        <strain evidence="3 4">KCTC 29202</strain>
    </source>
</reference>
<keyword evidence="2" id="KW-0812">Transmembrane</keyword>
<dbReference type="AlphaFoldDB" id="A0A3B0BG69"/>
<dbReference type="EMBL" id="RBAM01000006">
    <property type="protein sequence ID" value="RKN71720.1"/>
    <property type="molecule type" value="Genomic_DNA"/>
</dbReference>
<feature type="transmembrane region" description="Helical" evidence="2">
    <location>
        <begin position="16"/>
        <end position="35"/>
    </location>
</feature>
<accession>A0A3B0BG69</accession>
<keyword evidence="4" id="KW-1185">Reference proteome</keyword>
<evidence type="ECO:0000313" key="3">
    <source>
        <dbReference type="EMBL" id="RKN71720.1"/>
    </source>
</evidence>
<sequence length="84" mass="8846">MPVGQVVRTSYSLDTVAVFGALLTTAAAAAFRQGARLREDADKMRVTKRQGKGSLIGIGQPRPLRGARPARVVGPRCARAGAWG</sequence>
<keyword evidence="2" id="KW-0472">Membrane</keyword>
<keyword evidence="2" id="KW-1133">Transmembrane helix</keyword>